<organism evidence="1 2">
    <name type="scientific">Zarea fungicola</name>
    <dbReference type="NCBI Taxonomy" id="93591"/>
    <lineage>
        <taxon>Eukaryota</taxon>
        <taxon>Fungi</taxon>
        <taxon>Dikarya</taxon>
        <taxon>Ascomycota</taxon>
        <taxon>Pezizomycotina</taxon>
        <taxon>Sordariomycetes</taxon>
        <taxon>Hypocreomycetidae</taxon>
        <taxon>Hypocreales</taxon>
        <taxon>Cordycipitaceae</taxon>
        <taxon>Zarea</taxon>
    </lineage>
</organism>
<name>A0ACC1NYZ2_9HYPO</name>
<proteinExistence type="predicted"/>
<gene>
    <name evidence="1" type="ORF">NQ176_g71</name>
</gene>
<reference evidence="1" key="1">
    <citation type="submission" date="2022-08" db="EMBL/GenBank/DDBJ databases">
        <title>Genome Sequence of Lecanicillium fungicola.</title>
        <authorList>
            <person name="Buettner E."/>
        </authorList>
    </citation>
    <scope>NUCLEOTIDE SEQUENCE</scope>
    <source>
        <strain evidence="1">Babe33</strain>
    </source>
</reference>
<keyword evidence="2" id="KW-1185">Reference proteome</keyword>
<protein>
    <submittedName>
        <fullName evidence="1">Uncharacterized protein</fullName>
    </submittedName>
</protein>
<comment type="caution">
    <text evidence="1">The sequence shown here is derived from an EMBL/GenBank/DDBJ whole genome shotgun (WGS) entry which is preliminary data.</text>
</comment>
<sequence length="535" mass="59227">MQNTAPDIEGDEQFWVPGTVYLRHPDTSSSAALHPIPTSDPDDPLNWSTRRKTLHFTLVNVYVFLTFVQLDLGGAAWQAYQDELKFTIDFLNAGTAYNYYGRRPLYIFSATLQLVACVLFAMTRNRADFIASNLLSGFGGAISETIAQITIADVYFVHEHAAMNGWFLFAQTTGATLGPVASGYVVDGQGWRWMWWWCVILFGINLVLVVFLFEESKYTPIDLDDHHELQELDRPAMRDKSGHDVPTIGAVDDIEYLQPPAVSGDNVAYSPLPTDPPNISSAPPPIARSIRPKRYRERMAIITKTNGSIWPEFYRPLIPLFKFAAIAYSAVTFGTLSICFAVIASVMSTYLFKPPYNFSASSVGLMSLALFATSVPALIFGGYGNDKLIMWLAKRNGGIYEPEMRLWLALPMAIVVPGGAPWPLIAVGLGAFGFGLNVINDAALSYAMDSYHDIIGSAMVGVVFVRNAASIGILFGLTPWIKKMGIRDVNIIIVVLCFTILLLPVLLLIWGKRTRAYSAASYRLLAHQQSSYRRA</sequence>
<evidence type="ECO:0000313" key="2">
    <source>
        <dbReference type="Proteomes" id="UP001143910"/>
    </source>
</evidence>
<accession>A0ACC1NYZ2</accession>
<dbReference type="EMBL" id="JANJQO010000002">
    <property type="protein sequence ID" value="KAJ2984299.1"/>
    <property type="molecule type" value="Genomic_DNA"/>
</dbReference>
<dbReference type="Proteomes" id="UP001143910">
    <property type="component" value="Unassembled WGS sequence"/>
</dbReference>
<evidence type="ECO:0000313" key="1">
    <source>
        <dbReference type="EMBL" id="KAJ2984299.1"/>
    </source>
</evidence>